<name>A0A819YPK8_9BILA</name>
<feature type="non-terminal residue" evidence="3">
    <location>
        <position position="737"/>
    </location>
</feature>
<sequence length="737" mass="88323">QIELSYNELQEKYHIAEQLEEQLKQLIKNLNEKDFELKQQNDLFEKLKIDYEHQHFYLIERDENIRILKIELEQYEKFKENLIENYQNQINQLENNLEQQKLLLLNTTENQDEIFSLKLKQENELNDLIEIKINENKQLIEINQQLNNDLKEKYELILEKNQQIDHYQKQLNLLNIEYEEIQIQFYNIKEEKEKLINEINLLMNKIINLEKEKFEFIQNIDDLKQQLETNNNLIDQDKIQLQQTIENLKHELELNIIPMQDIQLKQSCDNNEQQQTILLNHHHQSELEIISKDNEIHNQIINDSNDKMKKQISDSNENIQELKEKYQKMKILLTRLKKELQEKAQQHQPKQSLIDLELADYDKIIKNLKDDLINKDKEIQDLNDELSNWTDKYTCLKLENNNLEQQNIQIEERANKFKALLDNVKKELHHAKELELQRHYNDDHTSVLIEKLQNDLDQNKTLINDLQNEKQQLIEKLNDHNETTQRTINLLEQNLHIAKHDLDITKQDNDTLQDDFNNYKIRAQSVLKQQQLNQRDRTPSLADKQIELEETIEKLNITLRETNNKIQLLISENETFQKEQDRLIELQAKLMNESKKREQDLRKQHKIEIDNIENEYLQRINDNDDKLKNAILHNDTLSTAFKEQISTMESDHKHTISISQNDLEISRQEIQQLKIHIELLQQTNIDNKENSTSNPESSHIGINNHCNRDDTLACSTDERQQGEDELTSLVICRFNDS</sequence>
<evidence type="ECO:0000313" key="3">
    <source>
        <dbReference type="EMBL" id="CAF4152065.1"/>
    </source>
</evidence>
<feature type="non-terminal residue" evidence="3">
    <location>
        <position position="1"/>
    </location>
</feature>
<evidence type="ECO:0000313" key="4">
    <source>
        <dbReference type="Proteomes" id="UP000663836"/>
    </source>
</evidence>
<feature type="coiled-coil region" evidence="1">
    <location>
        <begin position="541"/>
        <end position="615"/>
    </location>
</feature>
<accession>A0A819YPK8</accession>
<keyword evidence="1" id="KW-0175">Coiled coil</keyword>
<organism evidence="3 4">
    <name type="scientific">Rotaria sordida</name>
    <dbReference type="NCBI Taxonomy" id="392033"/>
    <lineage>
        <taxon>Eukaryota</taxon>
        <taxon>Metazoa</taxon>
        <taxon>Spiralia</taxon>
        <taxon>Gnathifera</taxon>
        <taxon>Rotifera</taxon>
        <taxon>Eurotatoria</taxon>
        <taxon>Bdelloidea</taxon>
        <taxon>Philodinida</taxon>
        <taxon>Philodinidae</taxon>
        <taxon>Rotaria</taxon>
    </lineage>
</organism>
<evidence type="ECO:0000259" key="2">
    <source>
        <dbReference type="PROSITE" id="PS51382"/>
    </source>
</evidence>
<dbReference type="InterPro" id="IPR004331">
    <property type="entry name" value="SPX_dom"/>
</dbReference>
<feature type="domain" description="SPX" evidence="2">
    <location>
        <begin position="1"/>
        <end position="280"/>
    </location>
</feature>
<feature type="coiled-coil region" evidence="1">
    <location>
        <begin position="6"/>
        <end position="251"/>
    </location>
</feature>
<dbReference type="Proteomes" id="UP000663836">
    <property type="component" value="Unassembled WGS sequence"/>
</dbReference>
<dbReference type="PROSITE" id="PS51382">
    <property type="entry name" value="SPX"/>
    <property type="match status" value="1"/>
</dbReference>
<dbReference type="EMBL" id="CAJOBD010010409">
    <property type="protein sequence ID" value="CAF4152065.1"/>
    <property type="molecule type" value="Genomic_DNA"/>
</dbReference>
<gene>
    <name evidence="3" type="ORF">JBS370_LOCUS34039</name>
</gene>
<reference evidence="3" key="1">
    <citation type="submission" date="2021-02" db="EMBL/GenBank/DDBJ databases">
        <authorList>
            <person name="Nowell W R."/>
        </authorList>
    </citation>
    <scope>NUCLEOTIDE SEQUENCE</scope>
</reference>
<feature type="coiled-coil region" evidence="1">
    <location>
        <begin position="305"/>
        <end position="508"/>
    </location>
</feature>
<comment type="caution">
    <text evidence="3">The sequence shown here is derived from an EMBL/GenBank/DDBJ whole genome shotgun (WGS) entry which is preliminary data.</text>
</comment>
<dbReference type="AlphaFoldDB" id="A0A819YPK8"/>
<protein>
    <recommendedName>
        <fullName evidence="2">SPX domain-containing protein</fullName>
    </recommendedName>
</protein>
<evidence type="ECO:0000256" key="1">
    <source>
        <dbReference type="SAM" id="Coils"/>
    </source>
</evidence>
<proteinExistence type="predicted"/>